<protein>
    <submittedName>
        <fullName evidence="6">Helix-turn-helix domain-containing protein</fullName>
    </submittedName>
</protein>
<dbReference type="GO" id="GO:0045892">
    <property type="term" value="P:negative regulation of DNA-templated transcription"/>
    <property type="evidence" value="ECO:0007669"/>
    <property type="project" value="TreeGrafter"/>
</dbReference>
<dbReference type="EMBL" id="WESC01000010">
    <property type="protein sequence ID" value="KAB7739418.1"/>
    <property type="molecule type" value="Genomic_DNA"/>
</dbReference>
<evidence type="ECO:0000256" key="1">
    <source>
        <dbReference type="ARBA" id="ARBA00023015"/>
    </source>
</evidence>
<dbReference type="SUPFAM" id="SSF46785">
    <property type="entry name" value="Winged helix' DNA-binding domain"/>
    <property type="match status" value="1"/>
</dbReference>
<accession>A0A6N6VHG4</accession>
<evidence type="ECO:0000256" key="3">
    <source>
        <dbReference type="ARBA" id="ARBA00023163"/>
    </source>
</evidence>
<comment type="caution">
    <text evidence="6">The sequence shown here is derived from an EMBL/GenBank/DDBJ whole genome shotgun (WGS) entry which is preliminary data.</text>
</comment>
<dbReference type="InterPro" id="IPR050707">
    <property type="entry name" value="HTH_MetabolicPath_Reg"/>
</dbReference>
<dbReference type="Gene3D" id="3.30.450.40">
    <property type="match status" value="1"/>
</dbReference>
<dbReference type="RefSeq" id="WP_152216590.1">
    <property type="nucleotide sequence ID" value="NZ_JBAQYD010000175.1"/>
</dbReference>
<dbReference type="InterPro" id="IPR005471">
    <property type="entry name" value="Tscrpt_reg_IclR_N"/>
</dbReference>
<keyword evidence="1" id="KW-0805">Transcription regulation</keyword>
<dbReference type="PROSITE" id="PS51077">
    <property type="entry name" value="HTH_ICLR"/>
    <property type="match status" value="1"/>
</dbReference>
<dbReference type="InterPro" id="IPR036388">
    <property type="entry name" value="WH-like_DNA-bd_sf"/>
</dbReference>
<keyword evidence="3" id="KW-0804">Transcription</keyword>
<dbReference type="PROSITE" id="PS51078">
    <property type="entry name" value="ICLR_ED"/>
    <property type="match status" value="1"/>
</dbReference>
<dbReference type="PANTHER" id="PTHR30136:SF23">
    <property type="entry name" value="DNA-BINDING TRANSCRIPTIONAL ACTIVATOR MHPR"/>
    <property type="match status" value="1"/>
</dbReference>
<dbReference type="InterPro" id="IPR036390">
    <property type="entry name" value="WH_DNA-bd_sf"/>
</dbReference>
<reference evidence="6 7" key="1">
    <citation type="submission" date="2019-09" db="EMBL/GenBank/DDBJ databases">
        <title>Parvibaculum sedimenti sp. nov., isolated from sediment.</title>
        <authorList>
            <person name="Wang Y."/>
        </authorList>
    </citation>
    <scope>NUCLEOTIDE SEQUENCE [LARGE SCALE GENOMIC DNA]</scope>
    <source>
        <strain evidence="6 7">HXT-9</strain>
    </source>
</reference>
<gene>
    <name evidence="6" type="ORF">F2P47_11895</name>
</gene>
<dbReference type="Gene3D" id="1.10.10.10">
    <property type="entry name" value="Winged helix-like DNA-binding domain superfamily/Winged helix DNA-binding domain"/>
    <property type="match status" value="1"/>
</dbReference>
<dbReference type="PANTHER" id="PTHR30136">
    <property type="entry name" value="HELIX-TURN-HELIX TRANSCRIPTIONAL REGULATOR, ICLR FAMILY"/>
    <property type="match status" value="1"/>
</dbReference>
<evidence type="ECO:0000313" key="7">
    <source>
        <dbReference type="Proteomes" id="UP000468901"/>
    </source>
</evidence>
<dbReference type="AlphaFoldDB" id="A0A6N6VHG4"/>
<evidence type="ECO:0000259" key="5">
    <source>
        <dbReference type="PROSITE" id="PS51078"/>
    </source>
</evidence>
<dbReference type="Proteomes" id="UP000468901">
    <property type="component" value="Unassembled WGS sequence"/>
</dbReference>
<keyword evidence="2" id="KW-0238">DNA-binding</keyword>
<dbReference type="Pfam" id="PF09339">
    <property type="entry name" value="HTH_IclR"/>
    <property type="match status" value="1"/>
</dbReference>
<dbReference type="SMART" id="SM00346">
    <property type="entry name" value="HTH_ICLR"/>
    <property type="match status" value="1"/>
</dbReference>
<dbReference type="GO" id="GO:0003677">
    <property type="term" value="F:DNA binding"/>
    <property type="evidence" value="ECO:0007669"/>
    <property type="project" value="UniProtKB-KW"/>
</dbReference>
<dbReference type="SUPFAM" id="SSF55781">
    <property type="entry name" value="GAF domain-like"/>
    <property type="match status" value="1"/>
</dbReference>
<dbReference type="InterPro" id="IPR029016">
    <property type="entry name" value="GAF-like_dom_sf"/>
</dbReference>
<evidence type="ECO:0000259" key="4">
    <source>
        <dbReference type="PROSITE" id="PS51077"/>
    </source>
</evidence>
<feature type="domain" description="HTH iclR-type" evidence="4">
    <location>
        <begin position="6"/>
        <end position="67"/>
    </location>
</feature>
<proteinExistence type="predicted"/>
<keyword evidence="7" id="KW-1185">Reference proteome</keyword>
<sequence length="272" mass="29681">MADTSRMPIARALALLEAFSGAPAMQVRELAAATGLPKSSVVRLLAQLAEAGYVEQLSRAAGWRATSRVLKLASGFRESDLIVEAAMEPMRAFTRKHRWAVFLGIPQGGEMIVRFGTAAESPVALDPVIYNVPTPFLLSALGQAYIAFCPAAEREELIARLAQSRRSSDRLARDRADLDPMLAGVRKRGYSITDEATRRITWKVSRRALEGRKRVTGLGVPILAGERVLGALSLRYFRSSLSDAEAARLYLAPLRELAHHISIGTTPKTDTL</sequence>
<name>A0A6N6VHG4_9HYPH</name>
<dbReference type="InterPro" id="IPR014757">
    <property type="entry name" value="Tscrpt_reg_IclR_C"/>
</dbReference>
<feature type="domain" description="IclR-ED" evidence="5">
    <location>
        <begin position="68"/>
        <end position="267"/>
    </location>
</feature>
<organism evidence="6 7">
    <name type="scientific">Parvibaculum sedimenti</name>
    <dbReference type="NCBI Taxonomy" id="2608632"/>
    <lineage>
        <taxon>Bacteria</taxon>
        <taxon>Pseudomonadati</taxon>
        <taxon>Pseudomonadota</taxon>
        <taxon>Alphaproteobacteria</taxon>
        <taxon>Hyphomicrobiales</taxon>
        <taxon>Parvibaculaceae</taxon>
        <taxon>Parvibaculum</taxon>
    </lineage>
</organism>
<dbReference type="GO" id="GO:0003700">
    <property type="term" value="F:DNA-binding transcription factor activity"/>
    <property type="evidence" value="ECO:0007669"/>
    <property type="project" value="TreeGrafter"/>
</dbReference>
<evidence type="ECO:0000256" key="2">
    <source>
        <dbReference type="ARBA" id="ARBA00023125"/>
    </source>
</evidence>
<evidence type="ECO:0000313" key="6">
    <source>
        <dbReference type="EMBL" id="KAB7739418.1"/>
    </source>
</evidence>